<accession>A0ABQ7KAY4</accession>
<dbReference type="EMBL" id="JAAAIM010000113">
    <property type="protein sequence ID" value="KAG0294601.1"/>
    <property type="molecule type" value="Genomic_DNA"/>
</dbReference>
<dbReference type="Gene3D" id="3.80.10.10">
    <property type="entry name" value="Ribonuclease Inhibitor"/>
    <property type="match status" value="1"/>
</dbReference>
<organism evidence="1 2">
    <name type="scientific">Linnemannia gamsii</name>
    <dbReference type="NCBI Taxonomy" id="64522"/>
    <lineage>
        <taxon>Eukaryota</taxon>
        <taxon>Fungi</taxon>
        <taxon>Fungi incertae sedis</taxon>
        <taxon>Mucoromycota</taxon>
        <taxon>Mortierellomycotina</taxon>
        <taxon>Mortierellomycetes</taxon>
        <taxon>Mortierellales</taxon>
        <taxon>Mortierellaceae</taxon>
        <taxon>Linnemannia</taxon>
    </lineage>
</organism>
<evidence type="ECO:0000313" key="2">
    <source>
        <dbReference type="Proteomes" id="UP001194696"/>
    </source>
</evidence>
<evidence type="ECO:0000313" key="1">
    <source>
        <dbReference type="EMBL" id="KAG0294601.1"/>
    </source>
</evidence>
<protein>
    <recommendedName>
        <fullName evidence="3">RNI-like protein</fullName>
    </recommendedName>
</protein>
<evidence type="ECO:0008006" key="3">
    <source>
        <dbReference type="Google" id="ProtNLM"/>
    </source>
</evidence>
<keyword evidence="2" id="KW-1185">Reference proteome</keyword>
<sequence>MAKAPQQHQQTVRLLNSRENKQVTIQTDPQQGLERFVYWHEIEKAFLPVKLALFVGAGLEFQRNSDGHTLMPLQIKAQYPEVILVQPVDDDSRQMARDIRNYRDENLALHSKSHAMLENVLLTVKAGIQALFALPDHSIPRMFIVVPEPTAKYNPSNMMYRSYRLFFLCECGNSLAAAASTADGGISRTMHFAHHGGYEIRKPQAFIQKYGKHMMKVLDIIQSLATIASTIPSIFNASRLPSDIQKALKATDDNCLPRIKEIADHLENVLKSTDDTIDSNHCQVLDGPDLRAVESYLVRKDESRALGNLHRILTPDYKIKWVCDQHVQENARITSLGVLRHAIQTYGGTIDEKRGLVTVRLTSSNAENFFKIIEEDSLIQELDITLDFRPKTGEIRTLRQHMKSSQVSSLSINIDVPDGDHILLGVVRKVSGAAQLLKLLELKKVGKPGPFRNLSIKGISNILEEYEYNECLAHSLTLDQVSFQWEHEKSRKRLLDILGKAPDLSTLRLCSRTLMEGHDMASKLAEKSHRLRTIEISTQNGERLEFSLNAGLITTIAATVHASALSIMVDWGKRIERLAVMAGEGQWTWTELQPIISNSQCLARLDLHCPVNKFCYVFQQIKATVGPDSSLQTLSLRYGETELLTRDLSDPTRTTTIKMKPEEEQKLGFWTAFSLFGLFPAYDASPFQVTDEQFRTLQDHFTRSSEPMRLRELNFDVSKLTSYGHQSLNAFLQQYRDVNVRLSGTWTRDCHVYITQASLGRRLTGFDMVVNLAGLNPLENGASALFEILNLIHKSVSIPNARLRFHTDKGNIITIPDVHSPRAGSFNINRDDEPFDFALTRYFGHLPTNLLCNNGFSDSDAEVLQKSILDNPRRLQYLSLSIHDLSPQSLHDLESSISRLPRAELKINWSGREVLDRTTLQARLQFLSKVANRTCELNLEDISNLGDIVGGDAPPSWPVLRSVSLRNIQTTEWFATWMQWMVSSQRLQSLCFVGLGHVEHKQWRQILKDMRFSTLESVRIESSRLPRIM</sequence>
<proteinExistence type="predicted"/>
<name>A0ABQ7KAY4_9FUNG</name>
<dbReference type="InterPro" id="IPR032675">
    <property type="entry name" value="LRR_dom_sf"/>
</dbReference>
<comment type="caution">
    <text evidence="1">The sequence shown here is derived from an EMBL/GenBank/DDBJ whole genome shotgun (WGS) entry which is preliminary data.</text>
</comment>
<dbReference type="SUPFAM" id="SSF52047">
    <property type="entry name" value="RNI-like"/>
    <property type="match status" value="1"/>
</dbReference>
<gene>
    <name evidence="1" type="ORF">BGZ96_000874</name>
</gene>
<dbReference type="Proteomes" id="UP001194696">
    <property type="component" value="Unassembled WGS sequence"/>
</dbReference>
<reference evidence="1 2" key="1">
    <citation type="journal article" date="2020" name="Fungal Divers.">
        <title>Resolving the Mortierellaceae phylogeny through synthesis of multi-gene phylogenetics and phylogenomics.</title>
        <authorList>
            <person name="Vandepol N."/>
            <person name="Liber J."/>
            <person name="Desiro A."/>
            <person name="Na H."/>
            <person name="Kennedy M."/>
            <person name="Barry K."/>
            <person name="Grigoriev I.V."/>
            <person name="Miller A.N."/>
            <person name="O'Donnell K."/>
            <person name="Stajich J.E."/>
            <person name="Bonito G."/>
        </authorList>
    </citation>
    <scope>NUCLEOTIDE SEQUENCE [LARGE SCALE GENOMIC DNA]</scope>
    <source>
        <strain evidence="1 2">AD045</strain>
    </source>
</reference>